<comment type="subcellular location">
    <subcellularLocation>
        <location evidence="3">Cytoplasm</location>
    </subcellularLocation>
</comment>
<keyword evidence="14" id="KW-0413">Isomerase</keyword>
<dbReference type="InterPro" id="IPR013049">
    <property type="entry name" value="Spo11/TopoVI_A_N"/>
</dbReference>
<comment type="similarity">
    <text evidence="4">Belongs to the PPase family.</text>
</comment>
<dbReference type="OrthoDB" id="1608002at2759"/>
<dbReference type="PROSITE" id="PS00387">
    <property type="entry name" value="PPASE"/>
    <property type="match status" value="1"/>
</dbReference>
<dbReference type="SUPFAM" id="SSF56726">
    <property type="entry name" value="DNA topoisomerase IV, alpha subunit"/>
    <property type="match status" value="1"/>
</dbReference>
<comment type="catalytic activity">
    <reaction evidence="17">
        <text>diphosphate + H2O = 2 phosphate + H(+)</text>
        <dbReference type="Rhea" id="RHEA:24576"/>
        <dbReference type="ChEBI" id="CHEBI:15377"/>
        <dbReference type="ChEBI" id="CHEBI:15378"/>
        <dbReference type="ChEBI" id="CHEBI:33019"/>
        <dbReference type="ChEBI" id="CHEBI:43474"/>
        <dbReference type="EC" id="3.6.1.1"/>
    </reaction>
</comment>
<dbReference type="GO" id="GO:0006259">
    <property type="term" value="P:DNA metabolic process"/>
    <property type="evidence" value="ECO:0007669"/>
    <property type="project" value="InterPro"/>
</dbReference>
<dbReference type="eggNOG" id="KOG1626">
    <property type="taxonomic scope" value="Eukaryota"/>
</dbReference>
<keyword evidence="10" id="KW-0378">Hydrolase</keyword>
<dbReference type="GO" id="GO:0003677">
    <property type="term" value="F:DNA binding"/>
    <property type="evidence" value="ECO:0007669"/>
    <property type="project" value="UniProtKB-KW"/>
</dbReference>
<keyword evidence="13" id="KW-0238">DNA-binding</keyword>
<dbReference type="GO" id="GO:0004427">
    <property type="term" value="F:inorganic diphosphate phosphatase activity"/>
    <property type="evidence" value="ECO:0007669"/>
    <property type="project" value="UniProtKB-EC"/>
</dbReference>
<sequence>MNQINISSNTNCKLEILENIWHQMEDSLIDYKFFSFDLQMDENRRKMISYSQLSTNKSNLQRMSALCKLIKILIKHLQNEDCLDSTTIRDIYYQDVEVFSHKQDECKFLLSQLVEDCLQWSLPTDLKIHPTQKGLVYGDWFDILKEPILIPLDFENCFGNHHKNGTLTVVILEKDAAYNYLCSYITNNLKHQFSNFLIVTAKGFSDALTLRFLVWLQKKFSCRFVGFFDSDVYGITIFKQYNQHLGCLKYTGVFLLESPPTTWLTISSRDITLMMNLSTTIDCDIAHRELTRGLFMLKKAEMNVASSKEELVYVDYIVIKILDIPIELSKKMSSYTPRQVGAANTLDYKVYIEKDGKPVSPFHDIPLYANEEKTILNMIVEVPRWTNAKLEISKEQKLNPIIQDTKKGKLRFVRNCFPHHGYIHNYGAFPQTWEDPNQTHPETKAKGDNDPLDVCEIGERVAAVGEVKQVKVLGVMALLDEGETDWKVIVIDVNDPLAPKLNDIEDVETHLPGLLRATNEWFRIYKIPDGKPENQFAFSGECKNKKYAEEIIGECAEAWEKLIKGESVDSKGIDLTNTTLTTTPTYSDVAAHEIPAAAPAAAAPIDKSIDKWFFISGAH</sequence>
<dbReference type="Pfam" id="PF04406">
    <property type="entry name" value="TP6A_N"/>
    <property type="match status" value="1"/>
</dbReference>
<accession>M3K5K2</accession>
<dbReference type="GO" id="GO:0005524">
    <property type="term" value="F:ATP binding"/>
    <property type="evidence" value="ECO:0007669"/>
    <property type="project" value="InterPro"/>
</dbReference>
<dbReference type="Proteomes" id="UP000011777">
    <property type="component" value="Unassembled WGS sequence"/>
</dbReference>
<evidence type="ECO:0000313" key="21">
    <source>
        <dbReference type="Proteomes" id="UP000011777"/>
    </source>
</evidence>
<dbReference type="InterPro" id="IPR034136">
    <property type="entry name" value="TOPRIM_Topo6A/Spo11"/>
</dbReference>
<dbReference type="STRING" id="1245528.M3K5K2"/>
<name>M3K5K2_CANMX</name>
<evidence type="ECO:0000256" key="5">
    <source>
        <dbReference type="ARBA" id="ARBA00006559"/>
    </source>
</evidence>
<dbReference type="AlphaFoldDB" id="M3K5K2"/>
<evidence type="ECO:0000256" key="14">
    <source>
        <dbReference type="ARBA" id="ARBA00023235"/>
    </source>
</evidence>
<dbReference type="InterPro" id="IPR036649">
    <property type="entry name" value="Pyrophosphatase_sf"/>
</dbReference>
<evidence type="ECO:0000256" key="11">
    <source>
        <dbReference type="ARBA" id="ARBA00022842"/>
    </source>
</evidence>
<evidence type="ECO:0000256" key="8">
    <source>
        <dbReference type="ARBA" id="ARBA00022490"/>
    </source>
</evidence>
<comment type="similarity">
    <text evidence="5">Belongs to the TOP6A family.</text>
</comment>
<reference evidence="20 21" key="1">
    <citation type="submission" date="2013-02" db="EMBL/GenBank/DDBJ databases">
        <title>Genome sequence of Candida maltosa Xu316, a potential industrial strain for xylitol and ethanol production.</title>
        <authorList>
            <person name="Yu J."/>
            <person name="Wang Q."/>
            <person name="Geng X."/>
            <person name="Bao W."/>
            <person name="He P."/>
            <person name="Cai J."/>
        </authorList>
    </citation>
    <scope>NUCLEOTIDE SEQUENCE [LARGE SCALE GENOMIC DNA]</scope>
    <source>
        <strain evidence="21">Xu316</strain>
    </source>
</reference>
<dbReference type="EC" id="5.6.2.2" evidence="7"/>
<evidence type="ECO:0000256" key="17">
    <source>
        <dbReference type="ARBA" id="ARBA00047820"/>
    </source>
</evidence>
<evidence type="ECO:0000256" key="12">
    <source>
        <dbReference type="ARBA" id="ARBA00023029"/>
    </source>
</evidence>
<comment type="cofactor">
    <cofactor evidence="2">
        <name>Mg(2+)</name>
        <dbReference type="ChEBI" id="CHEBI:18420"/>
    </cofactor>
</comment>
<dbReference type="SUPFAM" id="SSF50324">
    <property type="entry name" value="Inorganic pyrophosphatase"/>
    <property type="match status" value="1"/>
</dbReference>
<dbReference type="GO" id="GO:0000287">
    <property type="term" value="F:magnesium ion binding"/>
    <property type="evidence" value="ECO:0007669"/>
    <property type="project" value="InterPro"/>
</dbReference>
<dbReference type="PANTHER" id="PTHR10286">
    <property type="entry name" value="INORGANIC PYROPHOSPHATASE"/>
    <property type="match status" value="1"/>
</dbReference>
<evidence type="ECO:0000256" key="7">
    <source>
        <dbReference type="ARBA" id="ARBA00012895"/>
    </source>
</evidence>
<keyword evidence="11" id="KW-0460">Magnesium</keyword>
<dbReference type="HOGENOM" id="CLU_441436_0_0_1"/>
<dbReference type="PRINTS" id="PR01550">
    <property type="entry name" value="TOP6AFAMILY"/>
</dbReference>
<dbReference type="CDD" id="cd00412">
    <property type="entry name" value="pyrophosphatase"/>
    <property type="match status" value="1"/>
</dbReference>
<dbReference type="FunFam" id="3.90.80.10:FF:000004">
    <property type="entry name" value="Inorganic pyrophosphatase"/>
    <property type="match status" value="1"/>
</dbReference>
<comment type="catalytic activity">
    <reaction evidence="1">
        <text>ATP-dependent breakage, passage and rejoining of double-stranded DNA.</text>
        <dbReference type="EC" id="5.6.2.2"/>
    </reaction>
</comment>
<dbReference type="GO" id="GO:0006796">
    <property type="term" value="P:phosphate-containing compound metabolic process"/>
    <property type="evidence" value="ECO:0007669"/>
    <property type="project" value="InterPro"/>
</dbReference>
<proteinExistence type="inferred from homology"/>
<dbReference type="eggNOG" id="KOG2795">
    <property type="taxonomic scope" value="Eukaryota"/>
</dbReference>
<evidence type="ECO:0000256" key="6">
    <source>
        <dbReference type="ARBA" id="ARBA00012146"/>
    </source>
</evidence>
<dbReference type="EMBL" id="AOGT01000189">
    <property type="protein sequence ID" value="EMG50535.1"/>
    <property type="molecule type" value="Genomic_DNA"/>
</dbReference>
<evidence type="ECO:0000259" key="19">
    <source>
        <dbReference type="Pfam" id="PF21180"/>
    </source>
</evidence>
<protein>
    <recommendedName>
        <fullName evidence="16">Inorganic pyrophosphatase</fullName>
        <ecNumber evidence="6">3.6.1.1</ecNumber>
        <ecNumber evidence="7">5.6.2.2</ecNumber>
    </recommendedName>
    <alternativeName>
        <fullName evidence="15">Pyrophosphate phospho-hydrolase</fullName>
    </alternativeName>
</protein>
<dbReference type="Gene3D" id="3.90.80.10">
    <property type="entry name" value="Inorganic pyrophosphatase"/>
    <property type="match status" value="1"/>
</dbReference>
<evidence type="ECO:0000256" key="10">
    <source>
        <dbReference type="ARBA" id="ARBA00022801"/>
    </source>
</evidence>
<dbReference type="Pfam" id="PF00719">
    <property type="entry name" value="Pyrophosphatase"/>
    <property type="match status" value="1"/>
</dbReference>
<dbReference type="GO" id="GO:0005694">
    <property type="term" value="C:chromosome"/>
    <property type="evidence" value="ECO:0007669"/>
    <property type="project" value="InterPro"/>
</dbReference>
<evidence type="ECO:0000256" key="3">
    <source>
        <dbReference type="ARBA" id="ARBA00004496"/>
    </source>
</evidence>
<organism evidence="20 21">
    <name type="scientific">Candida maltosa (strain Xu316)</name>
    <name type="common">Yeast</name>
    <dbReference type="NCBI Taxonomy" id="1245528"/>
    <lineage>
        <taxon>Eukaryota</taxon>
        <taxon>Fungi</taxon>
        <taxon>Dikarya</taxon>
        <taxon>Ascomycota</taxon>
        <taxon>Saccharomycotina</taxon>
        <taxon>Pichiomycetes</taxon>
        <taxon>Debaryomycetaceae</taxon>
        <taxon>Candida/Lodderomyces clade</taxon>
        <taxon>Candida</taxon>
    </lineage>
</organism>
<keyword evidence="21" id="KW-1185">Reference proteome</keyword>
<evidence type="ECO:0000256" key="16">
    <source>
        <dbReference type="ARBA" id="ARBA00040300"/>
    </source>
</evidence>
<gene>
    <name evidence="20" type="ORF">G210_2359</name>
</gene>
<evidence type="ECO:0000256" key="15">
    <source>
        <dbReference type="ARBA" id="ARBA00032535"/>
    </source>
</evidence>
<dbReference type="GO" id="GO:0003918">
    <property type="term" value="F:DNA topoisomerase type II (double strand cut, ATP-hydrolyzing) activity"/>
    <property type="evidence" value="ECO:0007669"/>
    <property type="project" value="UniProtKB-EC"/>
</dbReference>
<dbReference type="EC" id="3.6.1.1" evidence="6"/>
<keyword evidence="9" id="KW-0479">Metal-binding</keyword>
<evidence type="ECO:0000313" key="20">
    <source>
        <dbReference type="EMBL" id="EMG50535.1"/>
    </source>
</evidence>
<evidence type="ECO:0000259" key="18">
    <source>
        <dbReference type="Pfam" id="PF04406"/>
    </source>
</evidence>
<evidence type="ECO:0000256" key="4">
    <source>
        <dbReference type="ARBA" id="ARBA00006220"/>
    </source>
</evidence>
<dbReference type="Gene3D" id="3.40.1360.10">
    <property type="match status" value="1"/>
</dbReference>
<feature type="domain" description="Spo11/DNA topoisomerase VI subunit A N-terminal" evidence="18">
    <location>
        <begin position="62"/>
        <end position="114"/>
    </location>
</feature>
<evidence type="ECO:0000256" key="9">
    <source>
        <dbReference type="ARBA" id="ARBA00022723"/>
    </source>
</evidence>
<evidence type="ECO:0000256" key="13">
    <source>
        <dbReference type="ARBA" id="ARBA00023125"/>
    </source>
</evidence>
<dbReference type="InterPro" id="IPR036078">
    <property type="entry name" value="Spo11/TopoVI_A_sf"/>
</dbReference>
<feature type="domain" description="Topoisomerase 6 subunit A/Spo11 TOPRIM" evidence="19">
    <location>
        <begin position="169"/>
        <end position="292"/>
    </location>
</feature>
<evidence type="ECO:0000256" key="2">
    <source>
        <dbReference type="ARBA" id="ARBA00001946"/>
    </source>
</evidence>
<comment type="caution">
    <text evidence="20">The sequence shown here is derived from an EMBL/GenBank/DDBJ whole genome shotgun (WGS) entry which is preliminary data.</text>
</comment>
<dbReference type="GO" id="GO:0005737">
    <property type="term" value="C:cytoplasm"/>
    <property type="evidence" value="ECO:0007669"/>
    <property type="project" value="UniProtKB-SubCell"/>
</dbReference>
<dbReference type="InterPro" id="IPR002815">
    <property type="entry name" value="Spo11/TopoVI_A"/>
</dbReference>
<dbReference type="InterPro" id="IPR008162">
    <property type="entry name" value="Pyrophosphatase"/>
</dbReference>
<dbReference type="Pfam" id="PF21180">
    <property type="entry name" value="TOP6A-Spo11_Toprim"/>
    <property type="match status" value="1"/>
</dbReference>
<keyword evidence="8" id="KW-0963">Cytoplasm</keyword>
<evidence type="ECO:0000256" key="1">
    <source>
        <dbReference type="ARBA" id="ARBA00000185"/>
    </source>
</evidence>
<keyword evidence="12" id="KW-0799">Topoisomerase</keyword>